<gene>
    <name evidence="2" type="ORF">H2O64_20895</name>
</gene>
<feature type="transmembrane region" description="Helical" evidence="1">
    <location>
        <begin position="136"/>
        <end position="154"/>
    </location>
</feature>
<dbReference type="EMBL" id="JACGWS010000017">
    <property type="protein sequence ID" value="MBC8757140.1"/>
    <property type="molecule type" value="Genomic_DNA"/>
</dbReference>
<name>A0ABR7QEY2_9FLAO</name>
<dbReference type="Proteomes" id="UP000619238">
    <property type="component" value="Unassembled WGS sequence"/>
</dbReference>
<keyword evidence="1" id="KW-1133">Transmembrane helix</keyword>
<organism evidence="2 3">
    <name type="scientific">Kordia aestuariivivens</name>
    <dbReference type="NCBI Taxonomy" id="2759037"/>
    <lineage>
        <taxon>Bacteria</taxon>
        <taxon>Pseudomonadati</taxon>
        <taxon>Bacteroidota</taxon>
        <taxon>Flavobacteriia</taxon>
        <taxon>Flavobacteriales</taxon>
        <taxon>Flavobacteriaceae</taxon>
        <taxon>Kordia</taxon>
    </lineage>
</organism>
<accession>A0ABR7QEY2</accession>
<evidence type="ECO:0000256" key="1">
    <source>
        <dbReference type="SAM" id="Phobius"/>
    </source>
</evidence>
<keyword evidence="1" id="KW-0812">Transmembrane</keyword>
<reference evidence="2 3" key="1">
    <citation type="submission" date="2020-07" db="EMBL/GenBank/DDBJ databases">
        <title>Description of Kordia aestuariivivens sp. nov., isolated from a tidal flat.</title>
        <authorList>
            <person name="Park S."/>
            <person name="Yoon J.-H."/>
        </authorList>
    </citation>
    <scope>NUCLEOTIDE SEQUENCE [LARGE SCALE GENOMIC DNA]</scope>
    <source>
        <strain evidence="2 3">YSTF-M3</strain>
    </source>
</reference>
<keyword evidence="3" id="KW-1185">Reference proteome</keyword>
<evidence type="ECO:0000313" key="2">
    <source>
        <dbReference type="EMBL" id="MBC8757140.1"/>
    </source>
</evidence>
<protein>
    <submittedName>
        <fullName evidence="2">Uncharacterized protein</fullName>
    </submittedName>
</protein>
<feature type="transmembrane region" description="Helical" evidence="1">
    <location>
        <begin position="166"/>
        <end position="190"/>
    </location>
</feature>
<evidence type="ECO:0000313" key="3">
    <source>
        <dbReference type="Proteomes" id="UP000619238"/>
    </source>
</evidence>
<proteinExistence type="predicted"/>
<keyword evidence="1" id="KW-0472">Membrane</keyword>
<dbReference type="RefSeq" id="WP_187564184.1">
    <property type="nucleotide sequence ID" value="NZ_JACGWS010000017.1"/>
</dbReference>
<sequence length="245" mass="28487">MIGVFAAMSQVFFEVNSEDVEIVRKEQRTARNERDLKRVEGIQLLADIQTMNLLPDSLNQKINNLVSSHNISEQKSEKLYVSLIDLKNSKKIRNFPNYNSFADAIGNPFLILITGVLFIILHFFRNTINWIQISKSFIYLGFMYLFVASVYLIWAFSNSLEIHRVYYITGLIFGAIFAAFGLKYLLLYLFKINSIEEEKLLKAIRILFRQLLFNIPKKGFIKDDKFVEFTESNNDVINKVAKEVD</sequence>
<feature type="transmembrane region" description="Helical" evidence="1">
    <location>
        <begin position="105"/>
        <end position="124"/>
    </location>
</feature>
<comment type="caution">
    <text evidence="2">The sequence shown here is derived from an EMBL/GenBank/DDBJ whole genome shotgun (WGS) entry which is preliminary data.</text>
</comment>